<gene>
    <name evidence="1" type="ORF">L2E82_22683</name>
</gene>
<organism evidence="1 2">
    <name type="scientific">Cichorium intybus</name>
    <name type="common">Chicory</name>
    <dbReference type="NCBI Taxonomy" id="13427"/>
    <lineage>
        <taxon>Eukaryota</taxon>
        <taxon>Viridiplantae</taxon>
        <taxon>Streptophyta</taxon>
        <taxon>Embryophyta</taxon>
        <taxon>Tracheophyta</taxon>
        <taxon>Spermatophyta</taxon>
        <taxon>Magnoliopsida</taxon>
        <taxon>eudicotyledons</taxon>
        <taxon>Gunneridae</taxon>
        <taxon>Pentapetalae</taxon>
        <taxon>asterids</taxon>
        <taxon>campanulids</taxon>
        <taxon>Asterales</taxon>
        <taxon>Asteraceae</taxon>
        <taxon>Cichorioideae</taxon>
        <taxon>Cichorieae</taxon>
        <taxon>Cichoriinae</taxon>
        <taxon>Cichorium</taxon>
    </lineage>
</organism>
<evidence type="ECO:0000313" key="2">
    <source>
        <dbReference type="Proteomes" id="UP001055811"/>
    </source>
</evidence>
<reference evidence="2" key="1">
    <citation type="journal article" date="2022" name="Mol. Ecol. Resour.">
        <title>The genomes of chicory, endive, great burdock and yacon provide insights into Asteraceae palaeo-polyploidization history and plant inulin production.</title>
        <authorList>
            <person name="Fan W."/>
            <person name="Wang S."/>
            <person name="Wang H."/>
            <person name="Wang A."/>
            <person name="Jiang F."/>
            <person name="Liu H."/>
            <person name="Zhao H."/>
            <person name="Xu D."/>
            <person name="Zhang Y."/>
        </authorList>
    </citation>
    <scope>NUCLEOTIDE SEQUENCE [LARGE SCALE GENOMIC DNA]</scope>
    <source>
        <strain evidence="2">cv. Punajuju</strain>
    </source>
</reference>
<protein>
    <submittedName>
        <fullName evidence="1">Uncharacterized protein</fullName>
    </submittedName>
</protein>
<accession>A0ACB9DZ41</accession>
<dbReference type="EMBL" id="CM042012">
    <property type="protein sequence ID" value="KAI3751593.1"/>
    <property type="molecule type" value="Genomic_DNA"/>
</dbReference>
<evidence type="ECO:0000313" key="1">
    <source>
        <dbReference type="EMBL" id="KAI3751593.1"/>
    </source>
</evidence>
<sequence>MCEIALIISGVRIDLSSLLPDTSICSSPSQETESILFSVDDIKAALRRRGPDSLGSKSIFLHTDDERTLQSSLEDEIEPIKEFNPVLNYTLYGKLIFVGATLQLRGVYPITQPLVDESGNILVYNGEVFGGIEVNSDSNETEILMQSFNKCCNCLSHKHEDTCGNGKYSVPEILLKIKGPWALIYWQVTFDAHHTTVDWFLLVENKDSI</sequence>
<name>A0ACB9DZ41_CICIN</name>
<dbReference type="Proteomes" id="UP001055811">
    <property type="component" value="Linkage Group LG04"/>
</dbReference>
<reference evidence="1 2" key="2">
    <citation type="journal article" date="2022" name="Mol. Ecol. Resour.">
        <title>The genomes of chicory, endive, great burdock and yacon provide insights into Asteraceae paleo-polyploidization history and plant inulin production.</title>
        <authorList>
            <person name="Fan W."/>
            <person name="Wang S."/>
            <person name="Wang H."/>
            <person name="Wang A."/>
            <person name="Jiang F."/>
            <person name="Liu H."/>
            <person name="Zhao H."/>
            <person name="Xu D."/>
            <person name="Zhang Y."/>
        </authorList>
    </citation>
    <scope>NUCLEOTIDE SEQUENCE [LARGE SCALE GENOMIC DNA]</scope>
    <source>
        <strain evidence="2">cv. Punajuju</strain>
        <tissue evidence="1">Leaves</tissue>
    </source>
</reference>
<proteinExistence type="predicted"/>
<comment type="caution">
    <text evidence="1">The sequence shown here is derived from an EMBL/GenBank/DDBJ whole genome shotgun (WGS) entry which is preliminary data.</text>
</comment>
<keyword evidence="2" id="KW-1185">Reference proteome</keyword>